<name>A0ABT2TB77_9FIRM</name>
<dbReference type="EMBL" id="JAOQJX010000009">
    <property type="protein sequence ID" value="MCU6747528.1"/>
    <property type="molecule type" value="Genomic_DNA"/>
</dbReference>
<evidence type="ECO:0000313" key="3">
    <source>
        <dbReference type="Proteomes" id="UP001652394"/>
    </source>
</evidence>
<sequence>MTGKELREIQERKEMTIEELAAKMECSERTVRRYFDREEVPAKKAERLLKNLEEKGEAKGKNRGMDETVKYCPFRKKVWKYKEGGQEERFLPCIESCMAYEEGMCRMFRHVKRFMRQEENKRENEYSYRRESDFNKRRNER</sequence>
<gene>
    <name evidence="2" type="ORF">OCV51_07645</name>
</gene>
<dbReference type="InterPro" id="IPR001387">
    <property type="entry name" value="Cro/C1-type_HTH"/>
</dbReference>
<protein>
    <submittedName>
        <fullName evidence="2">HTH domain-containing protein</fullName>
    </submittedName>
</protein>
<feature type="region of interest" description="Disordered" evidence="1">
    <location>
        <begin position="119"/>
        <end position="141"/>
    </location>
</feature>
<dbReference type="Proteomes" id="UP001652394">
    <property type="component" value="Unassembled WGS sequence"/>
</dbReference>
<keyword evidence="3" id="KW-1185">Reference proteome</keyword>
<dbReference type="InterPro" id="IPR010982">
    <property type="entry name" value="Lambda_DNA-bd_dom_sf"/>
</dbReference>
<dbReference type="CDD" id="cd00093">
    <property type="entry name" value="HTH_XRE"/>
    <property type="match status" value="1"/>
</dbReference>
<reference evidence="2 3" key="1">
    <citation type="journal article" date="2021" name="ISME Commun">
        <title>Automated analysis of genomic sequences facilitates high-throughput and comprehensive description of bacteria.</title>
        <authorList>
            <person name="Hitch T.C.A."/>
        </authorList>
    </citation>
    <scope>NUCLEOTIDE SEQUENCE [LARGE SCALE GENOMIC DNA]</scope>
    <source>
        <strain evidence="2 3">H2_18</strain>
    </source>
</reference>
<proteinExistence type="predicted"/>
<organism evidence="2 3">
    <name type="scientific">Faecalicatena acetigenes</name>
    <dbReference type="NCBI Taxonomy" id="2981790"/>
    <lineage>
        <taxon>Bacteria</taxon>
        <taxon>Bacillati</taxon>
        <taxon>Bacillota</taxon>
        <taxon>Clostridia</taxon>
        <taxon>Lachnospirales</taxon>
        <taxon>Lachnospiraceae</taxon>
        <taxon>Faecalicatena</taxon>
    </lineage>
</organism>
<evidence type="ECO:0000313" key="2">
    <source>
        <dbReference type="EMBL" id="MCU6747528.1"/>
    </source>
</evidence>
<evidence type="ECO:0000256" key="1">
    <source>
        <dbReference type="SAM" id="MobiDB-lite"/>
    </source>
</evidence>
<dbReference type="RefSeq" id="WP_059067843.1">
    <property type="nucleotide sequence ID" value="NZ_JAOQJX010000009.1"/>
</dbReference>
<dbReference type="Gene3D" id="1.10.260.40">
    <property type="entry name" value="lambda repressor-like DNA-binding domains"/>
    <property type="match status" value="1"/>
</dbReference>
<comment type="caution">
    <text evidence="2">The sequence shown here is derived from an EMBL/GenBank/DDBJ whole genome shotgun (WGS) entry which is preliminary data.</text>
</comment>
<accession>A0ABT2TB77</accession>